<dbReference type="Gene3D" id="1.10.10.10">
    <property type="entry name" value="Winged helix-like DNA-binding domain superfamily/Winged helix DNA-binding domain"/>
    <property type="match status" value="1"/>
</dbReference>
<dbReference type="Pfam" id="PF00610">
    <property type="entry name" value="DEP"/>
    <property type="match status" value="1"/>
</dbReference>
<dbReference type="SUPFAM" id="SSF46785">
    <property type="entry name" value="Winged helix' DNA-binding domain"/>
    <property type="match status" value="1"/>
</dbReference>
<dbReference type="InterPro" id="IPR036388">
    <property type="entry name" value="WH-like_DNA-bd_sf"/>
</dbReference>
<dbReference type="CDD" id="cd04405">
    <property type="entry name" value="RhoGAP_BRCC3-like"/>
    <property type="match status" value="1"/>
</dbReference>
<sequence>MDRELLGPTGTEPHSQQQGTVVSEQSSGCPDSSKHHYSHSANQQSNDAKNHFALNSICFPESMLLADERNILSNVDDILAATVAACGVTPQDFVKAASSTEAEMAVMASAADTKGHFQTVDIRNMSPIFSSAQHSILTNTNSHTLTMTLNGPQMATDTQLSSSDINSNGDGGSSENDYHLGGHLYDPSGLQSSIKDNLKCIKTEDGYIDGPGGEDYPKKKARFKSLTKPGGPEEDSGQSRGAKRSGMVKRQNSRGSEVSSPSTSHSVFDGCPQQERIRQKIREVEEKQPEVKTGFIGSFLDFIKSGPKQQYSPSPTRTISRPRKLSTSSKPLPCVLPALPPKLQTLPGPVISHEPLAASSQQKRLDEDLQKNLETLPSFSSDEEENTGKNQALRNSISSALSALDESSDRKTRAENTIPGPMMKPDQSSIMQHAVKETCFPQVTTPLQGTNSVMGAAAFAAKDNSKEMAPGQVAVQLMSVAMEGLTDEELSDSGGEGMYRERDEFVVRNEDVENLKVTMGVGSEPPAIWKVQKALLQKFVPELRDGKRVFSATNSYLGYFGDAKTMYQRVYVKFLDTVNKREYVRVCSRKPRCKPMNSLRGVQVKTLLGLTSNASSVSQSQKPRPKHLKPRAEPPPKKRRKWKEEFSTTASGSSAEEGGEDNELNPPVPFASRILNTRAMRETFKSFVELLISVVLDEDVMTALEKAKDELLLPHMKRVDGMITDNRKRLLHKLPIGQVLKAALDSFPEISVVTELKKDGETPAFKVRLSGRAYNKKTMKPYKMPNKVPQEYTVDQQKTQWFSLYHSLQHYKYHTYLMCKDEIASLRLQTGDLGRKRPHSSVCRTQQFCEESHCPLSFGLGGHGGGGRPVRRAIEIPVRPRLVLTLLSHLVGKEHFSKEEVKRTANKPSHSEPVADFGFTVSTYCFSLVGLYLKEDGRLQVRGQVQEIGQVMAGKPFRATYIWSSIISNLHTQVEVKRRRHNLKSYQDCFLGSDAVDVVLAHITLNRFFGDEGVPRYKAVRLCQALMDSRVFEPVGIKVFGKEKKRATFEDSSFSLYRFLSPTTTSSSSLADVNSHSTSTIESGYDSPSMNRNKNSYSPSHERHEVLGYSTHSPVNTDNSLEDVLGNLNLSSTVTPQMMNLGLSQELVYEVWHQQAVFRLLQLVELPLLENLLEGKDASRPPLHAMDSDPDLLYTSSYLDREVLKAFSEAQADEWMSGAVDCLEFLPDELVVEVSRGLAGCSNDLLQSKKLLYELLVNGKREQALEALQLSLKLQDSRSREELRRLLRFMATAARLKEVKLHKEIENRMAVKRSFSSAIVYSRRLPKGKVDLMVLFMMDNHCDLFKIPVSLHKMVSDRITNIVKGKDPDMITGTTFCTRLSPKAFSENTQKTTKEELWSLLRTIHENPELSIKDKRRLLGQFYKGHPEIFVQYFGNRLSSINMLLR</sequence>
<dbReference type="InterPro" id="IPR052466">
    <property type="entry name" value="DNA_MethProtect_Complex"/>
</dbReference>
<feature type="compositionally biased region" description="Polar residues" evidence="1">
    <location>
        <begin position="613"/>
        <end position="622"/>
    </location>
</feature>
<comment type="caution">
    <text evidence="3">The sequence shown here is derived from an EMBL/GenBank/DDBJ whole genome shotgun (WGS) entry which is preliminary data.</text>
</comment>
<dbReference type="InterPro" id="IPR000591">
    <property type="entry name" value="DEP_dom"/>
</dbReference>
<dbReference type="SMART" id="SM00049">
    <property type="entry name" value="DEP"/>
    <property type="match status" value="1"/>
</dbReference>
<organism evidence="3 4">
    <name type="scientific">Pleuronectes platessa</name>
    <name type="common">European plaice</name>
    <dbReference type="NCBI Taxonomy" id="8262"/>
    <lineage>
        <taxon>Eukaryota</taxon>
        <taxon>Metazoa</taxon>
        <taxon>Chordata</taxon>
        <taxon>Craniata</taxon>
        <taxon>Vertebrata</taxon>
        <taxon>Euteleostomi</taxon>
        <taxon>Actinopterygii</taxon>
        <taxon>Neopterygii</taxon>
        <taxon>Teleostei</taxon>
        <taxon>Neoteleostei</taxon>
        <taxon>Acanthomorphata</taxon>
        <taxon>Carangaria</taxon>
        <taxon>Pleuronectiformes</taxon>
        <taxon>Pleuronectoidei</taxon>
        <taxon>Pleuronectidae</taxon>
        <taxon>Pleuronectes</taxon>
    </lineage>
</organism>
<dbReference type="GO" id="GO:0035556">
    <property type="term" value="P:intracellular signal transduction"/>
    <property type="evidence" value="ECO:0007669"/>
    <property type="project" value="InterPro"/>
</dbReference>
<name>A0A9N7UEZ4_PLEPL</name>
<feature type="region of interest" description="Disordered" evidence="1">
    <location>
        <begin position="304"/>
        <end position="333"/>
    </location>
</feature>
<feature type="domain" description="DEP" evidence="2">
    <location>
        <begin position="970"/>
        <end position="1061"/>
    </location>
</feature>
<feature type="region of interest" description="Disordered" evidence="1">
    <location>
        <begin position="205"/>
        <end position="270"/>
    </location>
</feature>
<feature type="compositionally biased region" description="Polar residues" evidence="1">
    <location>
        <begin position="12"/>
        <end position="30"/>
    </location>
</feature>
<feature type="region of interest" description="Disordered" evidence="1">
    <location>
        <begin position="1"/>
        <end position="45"/>
    </location>
</feature>
<proteinExistence type="predicted"/>
<feature type="compositionally biased region" description="Polar residues" evidence="1">
    <location>
        <begin position="307"/>
        <end position="330"/>
    </location>
</feature>
<feature type="region of interest" description="Disordered" evidence="1">
    <location>
        <begin position="1064"/>
        <end position="1100"/>
    </location>
</feature>
<dbReference type="InterPro" id="IPR036390">
    <property type="entry name" value="WH_DNA-bd_sf"/>
</dbReference>
<dbReference type="PANTHER" id="PTHR14709">
    <property type="entry name" value="GLUTAMINE AND SERINE-RICH PROTEIN 1-RELATED"/>
    <property type="match status" value="1"/>
</dbReference>
<evidence type="ECO:0000256" key="1">
    <source>
        <dbReference type="SAM" id="MobiDB-lite"/>
    </source>
</evidence>
<dbReference type="CDD" id="cd04446">
    <property type="entry name" value="DEP_DEPDC4"/>
    <property type="match status" value="1"/>
</dbReference>
<evidence type="ECO:0000313" key="3">
    <source>
        <dbReference type="EMBL" id="CAB1430764.1"/>
    </source>
</evidence>
<dbReference type="EMBL" id="CADEAL010001266">
    <property type="protein sequence ID" value="CAB1430764.1"/>
    <property type="molecule type" value="Genomic_DNA"/>
</dbReference>
<dbReference type="Proteomes" id="UP001153269">
    <property type="component" value="Unassembled WGS sequence"/>
</dbReference>
<dbReference type="InterPro" id="IPR025451">
    <property type="entry name" value="DUF4211"/>
</dbReference>
<protein>
    <recommendedName>
        <fullName evidence="2">DEP domain-containing protein</fullName>
    </recommendedName>
</protein>
<keyword evidence="4" id="KW-1185">Reference proteome</keyword>
<feature type="region of interest" description="Disordered" evidence="1">
    <location>
        <begin position="613"/>
        <end position="667"/>
    </location>
</feature>
<evidence type="ECO:0000313" key="4">
    <source>
        <dbReference type="Proteomes" id="UP001153269"/>
    </source>
</evidence>
<dbReference type="PROSITE" id="PS50186">
    <property type="entry name" value="DEP"/>
    <property type="match status" value="1"/>
</dbReference>
<feature type="compositionally biased region" description="Polar residues" evidence="1">
    <location>
        <begin position="1070"/>
        <end position="1099"/>
    </location>
</feature>
<feature type="compositionally biased region" description="Basic and acidic residues" evidence="1">
    <location>
        <begin position="630"/>
        <end position="646"/>
    </location>
</feature>
<gene>
    <name evidence="3" type="ORF">PLEPLA_LOCUS18750</name>
</gene>
<reference evidence="3" key="1">
    <citation type="submission" date="2020-03" db="EMBL/GenBank/DDBJ databases">
        <authorList>
            <person name="Weist P."/>
        </authorList>
    </citation>
    <scope>NUCLEOTIDE SEQUENCE</scope>
</reference>
<feature type="region of interest" description="Disordered" evidence="1">
    <location>
        <begin position="401"/>
        <end position="425"/>
    </location>
</feature>
<dbReference type="PANTHER" id="PTHR14709:SF2">
    <property type="entry name" value="GLUTAMINE AND SERINE-RICH PROTEIN 1"/>
    <property type="match status" value="1"/>
</dbReference>
<evidence type="ECO:0000259" key="2">
    <source>
        <dbReference type="PROSITE" id="PS50186"/>
    </source>
</evidence>
<feature type="compositionally biased region" description="Low complexity" evidence="1">
    <location>
        <begin position="256"/>
        <end position="266"/>
    </location>
</feature>
<accession>A0A9N7UEZ4</accession>
<feature type="region of interest" description="Disordered" evidence="1">
    <location>
        <begin position="154"/>
        <end position="189"/>
    </location>
</feature>
<dbReference type="Pfam" id="PF13926">
    <property type="entry name" value="DUF4211"/>
    <property type="match status" value="1"/>
</dbReference>